<dbReference type="Proteomes" id="UP000186553">
    <property type="component" value="Unassembled WGS sequence"/>
</dbReference>
<evidence type="ECO:0000256" key="1">
    <source>
        <dbReference type="SAM" id="Phobius"/>
    </source>
</evidence>
<dbReference type="AlphaFoldDB" id="A0A1C3CWI8"/>
<evidence type="ECO:0000313" key="3">
    <source>
        <dbReference type="Proteomes" id="UP000186553"/>
    </source>
</evidence>
<comment type="caution">
    <text evidence="2">The sequence shown here is derived from an EMBL/GenBank/DDBJ whole genome shotgun (WGS) entry which is preliminary data.</text>
</comment>
<feature type="transmembrane region" description="Helical" evidence="1">
    <location>
        <begin position="14"/>
        <end position="33"/>
    </location>
</feature>
<organism evidence="2 3">
    <name type="scientific">Acinetobacter celticus</name>
    <dbReference type="NCBI Taxonomy" id="1891224"/>
    <lineage>
        <taxon>Bacteria</taxon>
        <taxon>Pseudomonadati</taxon>
        <taxon>Pseudomonadota</taxon>
        <taxon>Gammaproteobacteria</taxon>
        <taxon>Moraxellales</taxon>
        <taxon>Moraxellaceae</taxon>
        <taxon>Acinetobacter</taxon>
    </lineage>
</organism>
<protein>
    <submittedName>
        <fullName evidence="2">Uncharacterized protein</fullName>
    </submittedName>
</protein>
<name>A0A1C3CWI8_9GAMM</name>
<keyword evidence="3" id="KW-1185">Reference proteome</keyword>
<accession>A0A1C3CWI8</accession>
<dbReference type="OrthoDB" id="9813718at2"/>
<reference evidence="2 3" key="1">
    <citation type="submission" date="2016-07" db="EMBL/GenBank/DDBJ databases">
        <title>Acinetobacter sp. ANC 4603.</title>
        <authorList>
            <person name="Radolfova-Krizova L."/>
            <person name="Nemec A."/>
        </authorList>
    </citation>
    <scope>NUCLEOTIDE SEQUENCE [LARGE SCALE GENOMIC DNA]</scope>
    <source>
        <strain evidence="2 3">ANC 4603</strain>
    </source>
</reference>
<gene>
    <name evidence="2" type="ORF">BBP83_06775</name>
</gene>
<evidence type="ECO:0000313" key="2">
    <source>
        <dbReference type="EMBL" id="ODA13145.1"/>
    </source>
</evidence>
<keyword evidence="1" id="KW-0812">Transmembrane</keyword>
<keyword evidence="1" id="KW-1133">Transmembrane helix</keyword>
<sequence length="65" mass="7094">MATVVIQGTPTDNAVFYAFISALATHAIAKSINTLLTGGLKYASVFAPIQIFHMTILITLLWWNI</sequence>
<proteinExistence type="predicted"/>
<dbReference type="EMBL" id="MBDL01000009">
    <property type="protein sequence ID" value="ODA13145.1"/>
    <property type="molecule type" value="Genomic_DNA"/>
</dbReference>
<feature type="transmembrane region" description="Helical" evidence="1">
    <location>
        <begin position="45"/>
        <end position="63"/>
    </location>
</feature>
<keyword evidence="1" id="KW-0472">Membrane</keyword>